<dbReference type="Proteomes" id="UP001431449">
    <property type="component" value="Unassembled WGS sequence"/>
</dbReference>
<feature type="chain" id="PRO_5045566352" evidence="1">
    <location>
        <begin position="25"/>
        <end position="761"/>
    </location>
</feature>
<dbReference type="PANTHER" id="PTHR43737">
    <property type="entry name" value="BLL7424 PROTEIN"/>
    <property type="match status" value="1"/>
</dbReference>
<dbReference type="Pfam" id="PF08811">
    <property type="entry name" value="DUF1800"/>
    <property type="match status" value="2"/>
</dbReference>
<dbReference type="PANTHER" id="PTHR43737:SF1">
    <property type="entry name" value="DUF1501 DOMAIN-CONTAINING PROTEIN"/>
    <property type="match status" value="1"/>
</dbReference>
<dbReference type="EMBL" id="JALNMH010000011">
    <property type="protein sequence ID" value="MCK7594767.1"/>
    <property type="molecule type" value="Genomic_DNA"/>
</dbReference>
<dbReference type="InterPro" id="IPR014917">
    <property type="entry name" value="DUF1800"/>
</dbReference>
<evidence type="ECO:0000256" key="1">
    <source>
        <dbReference type="SAM" id="SignalP"/>
    </source>
</evidence>
<comment type="caution">
    <text evidence="2">The sequence shown here is derived from an EMBL/GenBank/DDBJ whole genome shotgun (WGS) entry which is preliminary data.</text>
</comment>
<keyword evidence="3" id="KW-1185">Reference proteome</keyword>
<keyword evidence="1" id="KW-0732">Signal</keyword>
<name>A0ABT0GK67_9GAMM</name>
<evidence type="ECO:0000313" key="2">
    <source>
        <dbReference type="EMBL" id="MCK7594767.1"/>
    </source>
</evidence>
<protein>
    <submittedName>
        <fullName evidence="2">DUF1800 domain-containing protein</fullName>
    </submittedName>
</protein>
<evidence type="ECO:0000313" key="3">
    <source>
        <dbReference type="Proteomes" id="UP001431449"/>
    </source>
</evidence>
<gene>
    <name evidence="2" type="ORF">M0G41_13925</name>
</gene>
<sequence length="761" mass="82034">MQSITRWVLAAAAVLGSTAATDTAAQSIFRDNFEQPYSIPASDAEAARFLNQATFGATPQTISQLKSSGTVSWVNQQIALPQTLARPFLESITAAENNSGSDLSQTHRVHRWVDTAVTAPDQLRQKVAWALGQMIVVSDQDGGLSGEPIMMAEWNDLLVRNAFGNFRTLLSQTLRSPMMGRYLTHLRNRKFEIEPRCYDQRSPIDNRLGSNPPYHSCTSSDATNNGALPPRIAAYVLPSGGLVAPDENFAREVMQLFTIGLIERNADFSPFPNASSPQVTYDQNTITTLSRVMTGLSYACSGNRIVAGNLIPRNCNCTGTDCSFQNGNFFSTPGSLSINGESGLVHPDRYEPMICYPRYHDTGRDRIGFQLPGTAGENPVGATVELDTANGQSIPGGTPGRTKVLELGGTPMLTYNEVGPGQSRSDINCDGLNTNSPADQKAACLSYCDNSLDAAIDLLFHEPNTATMVARHMIQRLVSSNPSPGYIERVANVFANNGSGTRGDLAAVVRAVLFDAEAREPVADTAQALERGKPREPLLKLIQIWRSLGAVSGDTRSDGYRRWARFANGCNSGSWPQCAYLQRPLGAPTVFNFYEPDYQDPGVNASRAADDKLFTPELQIINEASAVLTANDLYTQICAGWGNNCHSRMTSVPTGNAYFPAAVLDALPGANCGTTCSASQDAQLIDALDVRLFGGTMSGTLGDVNNPASAANTGMKGTLLRFLQLGITGSMGESNPQDARRREILYLLHLVSVSPDFATQR</sequence>
<reference evidence="2" key="1">
    <citation type="submission" date="2022-04" db="EMBL/GenBank/DDBJ databases">
        <title>Lysobacter sp. CAU 1642 isolated from sea sand.</title>
        <authorList>
            <person name="Kim W."/>
        </authorList>
    </citation>
    <scope>NUCLEOTIDE SEQUENCE</scope>
    <source>
        <strain evidence="2">CAU 1642</strain>
    </source>
</reference>
<accession>A0ABT0GK67</accession>
<proteinExistence type="predicted"/>
<organism evidence="2 3">
    <name type="scientific">Pseudomarimonas salicorniae</name>
    <dbReference type="NCBI Taxonomy" id="2933270"/>
    <lineage>
        <taxon>Bacteria</taxon>
        <taxon>Pseudomonadati</taxon>
        <taxon>Pseudomonadota</taxon>
        <taxon>Gammaproteobacteria</taxon>
        <taxon>Lysobacterales</taxon>
        <taxon>Lysobacteraceae</taxon>
        <taxon>Pseudomarimonas</taxon>
    </lineage>
</organism>
<feature type="signal peptide" evidence="1">
    <location>
        <begin position="1"/>
        <end position="24"/>
    </location>
</feature>